<organism evidence="7 8">
    <name type="scientific">Ambrosiozyma monospora</name>
    <name type="common">Yeast</name>
    <name type="synonym">Endomycopsis monosporus</name>
    <dbReference type="NCBI Taxonomy" id="43982"/>
    <lineage>
        <taxon>Eukaryota</taxon>
        <taxon>Fungi</taxon>
        <taxon>Dikarya</taxon>
        <taxon>Ascomycota</taxon>
        <taxon>Saccharomycotina</taxon>
        <taxon>Pichiomycetes</taxon>
        <taxon>Pichiales</taxon>
        <taxon>Pichiaceae</taxon>
        <taxon>Ambrosiozyma</taxon>
    </lineage>
</organism>
<dbReference type="SUPFAM" id="SSF52540">
    <property type="entry name" value="P-loop containing nucleoside triphosphate hydrolases"/>
    <property type="match status" value="1"/>
</dbReference>
<dbReference type="PANTHER" id="PTHR11070">
    <property type="entry name" value="UVRD / RECB / PCRA DNA HELICASE FAMILY MEMBER"/>
    <property type="match status" value="1"/>
</dbReference>
<feature type="compositionally biased region" description="Polar residues" evidence="5">
    <location>
        <begin position="68"/>
        <end position="90"/>
    </location>
</feature>
<keyword evidence="3" id="KW-0347">Helicase</keyword>
<dbReference type="CDD" id="cd18807">
    <property type="entry name" value="SF1_C_UvrD"/>
    <property type="match status" value="1"/>
</dbReference>
<feature type="compositionally biased region" description="Polar residues" evidence="5">
    <location>
        <begin position="295"/>
        <end position="336"/>
    </location>
</feature>
<accession>A0A9W6YYB4</accession>
<evidence type="ECO:0000313" key="7">
    <source>
        <dbReference type="EMBL" id="GMG25520.1"/>
    </source>
</evidence>
<feature type="region of interest" description="Disordered" evidence="5">
    <location>
        <begin position="295"/>
        <end position="342"/>
    </location>
</feature>
<dbReference type="GO" id="GO:0003677">
    <property type="term" value="F:DNA binding"/>
    <property type="evidence" value="ECO:0007669"/>
    <property type="project" value="InterPro"/>
</dbReference>
<proteinExistence type="predicted"/>
<dbReference type="AlphaFoldDB" id="A0A9W6YYB4"/>
<dbReference type="InterPro" id="IPR027417">
    <property type="entry name" value="P-loop_NTPase"/>
</dbReference>
<dbReference type="Proteomes" id="UP001165063">
    <property type="component" value="Unassembled WGS sequence"/>
</dbReference>
<dbReference type="InterPro" id="IPR014017">
    <property type="entry name" value="DNA_helicase_UvrD-like_C"/>
</dbReference>
<keyword evidence="8" id="KW-1185">Reference proteome</keyword>
<keyword evidence="4" id="KW-0067">ATP-binding</keyword>
<dbReference type="Pfam" id="PF13361">
    <property type="entry name" value="UvrD_C"/>
    <property type="match status" value="1"/>
</dbReference>
<keyword evidence="1" id="KW-0547">Nucleotide-binding</keyword>
<evidence type="ECO:0000259" key="6">
    <source>
        <dbReference type="Pfam" id="PF13361"/>
    </source>
</evidence>
<evidence type="ECO:0000256" key="2">
    <source>
        <dbReference type="ARBA" id="ARBA00022801"/>
    </source>
</evidence>
<sequence>MFDFILSTEKICDKIAMKKGGTRNKRPETFNDIHGEIESNLEELKQQLIYFDPLENTLFREFSQKADMNTQTSDNDSNANNSLPSPATSLTDDDIQIDEVLSTPMKPCSATVIGYNIDSDSDSDIEEISPFEFTIKKPSKVLSEIDSADQGDEKKELGLNPYYFVSQFLDTVHLFQESGDRKGNSPQVVISTIHAAKGLEWPAVFIPCLHNGSIPCFQSVNEGTDSIDEERRCFYVALTRAKEMLFLSYHVRPIPYSPFDNIKSRFLKGIADLPYVIKRQAADYDKRNAQFFQPSTSLMKDGNRNNGNTIQSSPSHFSSINTNSTQGLNQDSTDTTECGPPRKRIKLETVHPIQTIRPMI</sequence>
<evidence type="ECO:0000256" key="5">
    <source>
        <dbReference type="SAM" id="MobiDB-lite"/>
    </source>
</evidence>
<dbReference type="EMBL" id="BSXU01001261">
    <property type="protein sequence ID" value="GMG25520.1"/>
    <property type="molecule type" value="Genomic_DNA"/>
</dbReference>
<evidence type="ECO:0000256" key="1">
    <source>
        <dbReference type="ARBA" id="ARBA00022741"/>
    </source>
</evidence>
<dbReference type="GO" id="GO:0005634">
    <property type="term" value="C:nucleus"/>
    <property type="evidence" value="ECO:0007669"/>
    <property type="project" value="TreeGrafter"/>
</dbReference>
<feature type="domain" description="UvrD-like helicase C-terminal" evidence="6">
    <location>
        <begin position="140"/>
        <end position="250"/>
    </location>
</feature>
<dbReference type="Gene3D" id="1.10.486.10">
    <property type="entry name" value="PCRA, domain 4"/>
    <property type="match status" value="1"/>
</dbReference>
<dbReference type="InterPro" id="IPR000212">
    <property type="entry name" value="DNA_helicase_UvrD/REP"/>
</dbReference>
<gene>
    <name evidence="7" type="ORF">Amon01_000311800</name>
</gene>
<evidence type="ECO:0000256" key="4">
    <source>
        <dbReference type="ARBA" id="ARBA00022840"/>
    </source>
</evidence>
<dbReference type="Gene3D" id="3.40.50.300">
    <property type="entry name" value="P-loop containing nucleotide triphosphate hydrolases"/>
    <property type="match status" value="1"/>
</dbReference>
<comment type="caution">
    <text evidence="7">The sequence shown here is derived from an EMBL/GenBank/DDBJ whole genome shotgun (WGS) entry which is preliminary data.</text>
</comment>
<dbReference type="PANTHER" id="PTHR11070:SF2">
    <property type="entry name" value="ATP-DEPENDENT DNA HELICASE SRS2"/>
    <property type="match status" value="1"/>
</dbReference>
<dbReference type="GO" id="GO:0005524">
    <property type="term" value="F:ATP binding"/>
    <property type="evidence" value="ECO:0007669"/>
    <property type="project" value="UniProtKB-KW"/>
</dbReference>
<keyword evidence="2" id="KW-0378">Hydrolase</keyword>
<dbReference type="GO" id="GO:0016787">
    <property type="term" value="F:hydrolase activity"/>
    <property type="evidence" value="ECO:0007669"/>
    <property type="project" value="UniProtKB-KW"/>
</dbReference>
<protein>
    <submittedName>
        <fullName evidence="7">Unnamed protein product</fullName>
    </submittedName>
</protein>
<name>A0A9W6YYB4_AMBMO</name>
<evidence type="ECO:0000313" key="8">
    <source>
        <dbReference type="Proteomes" id="UP001165063"/>
    </source>
</evidence>
<dbReference type="GO" id="GO:0043138">
    <property type="term" value="F:3'-5' DNA helicase activity"/>
    <property type="evidence" value="ECO:0007669"/>
    <property type="project" value="TreeGrafter"/>
</dbReference>
<dbReference type="GO" id="GO:0000725">
    <property type="term" value="P:recombinational repair"/>
    <property type="evidence" value="ECO:0007669"/>
    <property type="project" value="TreeGrafter"/>
</dbReference>
<evidence type="ECO:0000256" key="3">
    <source>
        <dbReference type="ARBA" id="ARBA00022806"/>
    </source>
</evidence>
<reference evidence="7" key="1">
    <citation type="submission" date="2023-04" db="EMBL/GenBank/DDBJ databases">
        <title>Ambrosiozyma monospora NBRC 1965.</title>
        <authorList>
            <person name="Ichikawa N."/>
            <person name="Sato H."/>
            <person name="Tonouchi N."/>
        </authorList>
    </citation>
    <scope>NUCLEOTIDE SEQUENCE</scope>
    <source>
        <strain evidence="7">NBRC 1965</strain>
    </source>
</reference>
<feature type="region of interest" description="Disordered" evidence="5">
    <location>
        <begin position="68"/>
        <end position="92"/>
    </location>
</feature>
<dbReference type="OrthoDB" id="1470711at2759"/>